<gene>
    <name evidence="3" type="ORF">SKAU_G00194990</name>
</gene>
<keyword evidence="4" id="KW-1185">Reference proteome</keyword>
<dbReference type="AlphaFoldDB" id="A0A9Q1FEP2"/>
<dbReference type="OrthoDB" id="4327074at2759"/>
<evidence type="ECO:0000256" key="1">
    <source>
        <dbReference type="ARBA" id="ARBA00023125"/>
    </source>
</evidence>
<comment type="caution">
    <text evidence="3">The sequence shown here is derived from an EMBL/GenBank/DDBJ whole genome shotgun (WGS) entry which is preliminary data.</text>
</comment>
<evidence type="ECO:0000259" key="2">
    <source>
        <dbReference type="Pfam" id="PF03221"/>
    </source>
</evidence>
<protein>
    <recommendedName>
        <fullName evidence="2">HTH CENPB-type domain-containing protein</fullName>
    </recommendedName>
</protein>
<organism evidence="3 4">
    <name type="scientific">Synaphobranchus kaupii</name>
    <name type="common">Kaup's arrowtooth eel</name>
    <dbReference type="NCBI Taxonomy" id="118154"/>
    <lineage>
        <taxon>Eukaryota</taxon>
        <taxon>Metazoa</taxon>
        <taxon>Chordata</taxon>
        <taxon>Craniata</taxon>
        <taxon>Vertebrata</taxon>
        <taxon>Euteleostomi</taxon>
        <taxon>Actinopterygii</taxon>
        <taxon>Neopterygii</taxon>
        <taxon>Teleostei</taxon>
        <taxon>Anguilliformes</taxon>
        <taxon>Synaphobranchidae</taxon>
        <taxon>Synaphobranchus</taxon>
    </lineage>
</organism>
<dbReference type="InterPro" id="IPR006600">
    <property type="entry name" value="HTH_CenpB_DNA-bd_dom"/>
</dbReference>
<evidence type="ECO:0000313" key="3">
    <source>
        <dbReference type="EMBL" id="KAJ8356705.1"/>
    </source>
</evidence>
<feature type="domain" description="HTH CENPB-type" evidence="2">
    <location>
        <begin position="25"/>
        <end position="84"/>
    </location>
</feature>
<sequence>MLQDHVREKYKKELHPNTAISTEDEQALVAHTLWMSDRGFPISRVIIKALALEMIKSSRRESLVNLERRLSNNWWSRFKSSNAYALDGPTTALYGTSPKEYMDELFAKWLHHFVHYAPTERPLVLIMD</sequence>
<keyword evidence="1" id="KW-0238">DNA-binding</keyword>
<name>A0A9Q1FEP2_SYNKA</name>
<dbReference type="Pfam" id="PF03221">
    <property type="entry name" value="HTH_Tnp_Tc5"/>
    <property type="match status" value="1"/>
</dbReference>
<reference evidence="3" key="1">
    <citation type="journal article" date="2023" name="Science">
        <title>Genome structures resolve the early diversification of teleost fishes.</title>
        <authorList>
            <person name="Parey E."/>
            <person name="Louis A."/>
            <person name="Montfort J."/>
            <person name="Bouchez O."/>
            <person name="Roques C."/>
            <person name="Iampietro C."/>
            <person name="Lluch J."/>
            <person name="Castinel A."/>
            <person name="Donnadieu C."/>
            <person name="Desvignes T."/>
            <person name="Floi Bucao C."/>
            <person name="Jouanno E."/>
            <person name="Wen M."/>
            <person name="Mejri S."/>
            <person name="Dirks R."/>
            <person name="Jansen H."/>
            <person name="Henkel C."/>
            <person name="Chen W.J."/>
            <person name="Zahm M."/>
            <person name="Cabau C."/>
            <person name="Klopp C."/>
            <person name="Thompson A.W."/>
            <person name="Robinson-Rechavi M."/>
            <person name="Braasch I."/>
            <person name="Lecointre G."/>
            <person name="Bobe J."/>
            <person name="Postlethwait J.H."/>
            <person name="Berthelot C."/>
            <person name="Roest Crollius H."/>
            <person name="Guiguen Y."/>
        </authorList>
    </citation>
    <scope>NUCLEOTIDE SEQUENCE</scope>
    <source>
        <strain evidence="3">WJC10195</strain>
    </source>
</reference>
<proteinExistence type="predicted"/>
<accession>A0A9Q1FEP2</accession>
<evidence type="ECO:0000313" key="4">
    <source>
        <dbReference type="Proteomes" id="UP001152622"/>
    </source>
</evidence>
<dbReference type="Proteomes" id="UP001152622">
    <property type="component" value="Chromosome 6"/>
</dbReference>
<dbReference type="GO" id="GO:0003677">
    <property type="term" value="F:DNA binding"/>
    <property type="evidence" value="ECO:0007669"/>
    <property type="project" value="UniProtKB-KW"/>
</dbReference>
<dbReference type="EMBL" id="JAINUF010000006">
    <property type="protein sequence ID" value="KAJ8356705.1"/>
    <property type="molecule type" value="Genomic_DNA"/>
</dbReference>